<dbReference type="AlphaFoldDB" id="W9P839"/>
<evidence type="ECO:0000256" key="1">
    <source>
        <dbReference type="ARBA" id="ARBA00007529"/>
    </source>
</evidence>
<dbReference type="GO" id="GO:0047580">
    <property type="term" value="F:4-hydroxyproline epimerase activity"/>
    <property type="evidence" value="ECO:0007669"/>
    <property type="project" value="TreeGrafter"/>
</dbReference>
<reference evidence="3" key="1">
    <citation type="submission" date="2011-10" db="EMBL/GenBank/DDBJ databases">
        <title>The Genome Sequence of Fusarium oxysporum HDV247.</title>
        <authorList>
            <consortium name="The Broad Institute Genome Sequencing Platform"/>
            <person name="Ma L.-J."/>
            <person name="Gale L.R."/>
            <person name="Schwartz D.C."/>
            <person name="Zhou S."/>
            <person name="Corby-Kistler H."/>
            <person name="Young S.K."/>
            <person name="Zeng Q."/>
            <person name="Gargeya S."/>
            <person name="Fitzgerald M."/>
            <person name="Haas B."/>
            <person name="Abouelleil A."/>
            <person name="Alvarado L."/>
            <person name="Arachchi H.M."/>
            <person name="Berlin A."/>
            <person name="Brown A."/>
            <person name="Chapman S.B."/>
            <person name="Chen Z."/>
            <person name="Dunbar C."/>
            <person name="Freedman E."/>
            <person name="Gearin G."/>
            <person name="Goldberg J."/>
            <person name="Griggs A."/>
            <person name="Gujja S."/>
            <person name="Heiman D."/>
            <person name="Howarth C."/>
            <person name="Larson L."/>
            <person name="Lui A."/>
            <person name="MacDonald P.J.P."/>
            <person name="Montmayeur A."/>
            <person name="Murphy C."/>
            <person name="Neiman D."/>
            <person name="Pearson M."/>
            <person name="Priest M."/>
            <person name="Roberts A."/>
            <person name="Saif S."/>
            <person name="Shea T."/>
            <person name="Shenoy N."/>
            <person name="Sisk P."/>
            <person name="Stolte C."/>
            <person name="Sykes S."/>
            <person name="Wortman J."/>
            <person name="Nusbaum C."/>
            <person name="Birren B."/>
        </authorList>
    </citation>
    <scope>NUCLEOTIDE SEQUENCE [LARGE SCALE GENOMIC DNA]</scope>
    <source>
        <strain evidence="3">HDV247</strain>
    </source>
</reference>
<accession>W9P839</accession>
<dbReference type="Pfam" id="PF05544">
    <property type="entry name" value="Pro_racemase"/>
    <property type="match status" value="1"/>
</dbReference>
<evidence type="ECO:0000256" key="2">
    <source>
        <dbReference type="PIRSR" id="PIRSR029792-1"/>
    </source>
</evidence>
<evidence type="ECO:0000313" key="3">
    <source>
        <dbReference type="EMBL" id="EXA41258.1"/>
    </source>
</evidence>
<dbReference type="Proteomes" id="UP000030751">
    <property type="component" value="Unassembled WGS sequence"/>
</dbReference>
<sequence length="374" mass="41118">MLDRTLYVAISNLPNSNFHHNSVLYLFTMPFKRSFNTVGVHCGGEVCDVVVGGVRDVPGKTMYEKMMHFWKKEDHLRNLLLNEPRGCSAMCHNLVLPPTNPEADYGFIIMEHEEYPPMSGANTVATVTCLLETGMVTMQEPETVVKLDAPAGLVTAYAKCENGKCKSVRFHNVPAFVFATDKEISVPDLGTVKVDIAYGGMIYVLVDASSVGLKIKTTEGAKLVKVGERIKRAVMEQTDPVHPENPGIHGVTIIEFTEPLYEYKDGKAANNTVVVSPGRLDRSPCGTGTCARLAVLHAKGELKEGENFYHRGITGTEFVGRVEGTTKVGEYSAIYPSVEGQAWITSFKQVVLDSTDPFPEGFRVGDTWHLDPEE</sequence>
<proteinExistence type="inferred from homology"/>
<feature type="active site" description="Proton donor" evidence="2">
    <location>
        <position position="285"/>
    </location>
</feature>
<dbReference type="OrthoDB" id="6409228at2759"/>
<dbReference type="HOGENOM" id="CLU_036729_2_0_1"/>
<reference evidence="3" key="2">
    <citation type="submission" date="2012-05" db="EMBL/GenBank/DDBJ databases">
        <title>Annotation of the Genome Sequence of Fusarium oxysporum HDV247.</title>
        <authorList>
            <consortium name="The Broad Institute Genomics Platform"/>
            <person name="Ma L.-J."/>
            <person name="Corby-Kistler H."/>
            <person name="Broz K."/>
            <person name="Gale L.R."/>
            <person name="Jonkers W."/>
            <person name="O'Donnell K."/>
            <person name="Ploetz R."/>
            <person name="Steinberg C."/>
            <person name="Schwartz D.C."/>
            <person name="VanEtten H."/>
            <person name="Zhou S."/>
            <person name="Young S.K."/>
            <person name="Zeng Q."/>
            <person name="Gargeya S."/>
            <person name="Fitzgerald M."/>
            <person name="Abouelleil A."/>
            <person name="Alvarado L."/>
            <person name="Chapman S.B."/>
            <person name="Gainer-Dewar J."/>
            <person name="Goldberg J."/>
            <person name="Griggs A."/>
            <person name="Gujja S."/>
            <person name="Hansen M."/>
            <person name="Howarth C."/>
            <person name="Imamovic A."/>
            <person name="Ireland A."/>
            <person name="Larimer J."/>
            <person name="McCowan C."/>
            <person name="Murphy C."/>
            <person name="Pearson M."/>
            <person name="Poon T.W."/>
            <person name="Priest M."/>
            <person name="Roberts A."/>
            <person name="Saif S."/>
            <person name="Shea T."/>
            <person name="Sykes S."/>
            <person name="Wortman J."/>
            <person name="Nusbaum C."/>
            <person name="Birren B."/>
        </authorList>
    </citation>
    <scope>NUCLEOTIDE SEQUENCE</scope>
    <source>
        <strain evidence="3">HDV247</strain>
    </source>
</reference>
<organism evidence="3">
    <name type="scientific">Fusarium oxysporum f. sp. pisi HDV247</name>
    <dbReference type="NCBI Taxonomy" id="1080344"/>
    <lineage>
        <taxon>Eukaryota</taxon>
        <taxon>Fungi</taxon>
        <taxon>Dikarya</taxon>
        <taxon>Ascomycota</taxon>
        <taxon>Pezizomycotina</taxon>
        <taxon>Sordariomycetes</taxon>
        <taxon>Hypocreomycetidae</taxon>
        <taxon>Hypocreales</taxon>
        <taxon>Nectriaceae</taxon>
        <taxon>Fusarium</taxon>
        <taxon>Fusarium oxysporum species complex</taxon>
    </lineage>
</organism>
<dbReference type="InterPro" id="IPR008794">
    <property type="entry name" value="Pro_racemase_fam"/>
</dbReference>
<name>W9P839_FUSOX</name>
<dbReference type="FunFam" id="3.10.310.10:FF:000005">
    <property type="entry name" value="Proline racemase"/>
    <property type="match status" value="1"/>
</dbReference>
<gene>
    <name evidence="3" type="ORF">FOVG_09763</name>
</gene>
<dbReference type="PANTHER" id="PTHR33442:SF5">
    <property type="entry name" value="BIFUNCTIONAL TRANS-3-HYDROXY-L-PROLINE DEHYDRATASE_2-EPIMERASE"/>
    <property type="match status" value="1"/>
</dbReference>
<dbReference type="PIRSF" id="PIRSF029792">
    <property type="entry name" value="Pro_racemase"/>
    <property type="match status" value="1"/>
</dbReference>
<dbReference type="EMBL" id="JH650973">
    <property type="protein sequence ID" value="EXA41258.1"/>
    <property type="molecule type" value="Genomic_DNA"/>
</dbReference>
<feature type="active site" description="Proton acceptor" evidence="2">
    <location>
        <position position="119"/>
    </location>
</feature>
<protein>
    <submittedName>
        <fullName evidence="3">Proline racemase</fullName>
    </submittedName>
</protein>
<dbReference type="PANTHER" id="PTHR33442">
    <property type="entry name" value="TRANS-3-HYDROXY-L-PROLINE DEHYDRATASE"/>
    <property type="match status" value="1"/>
</dbReference>
<dbReference type="SUPFAM" id="SSF54506">
    <property type="entry name" value="Diaminopimelate epimerase-like"/>
    <property type="match status" value="1"/>
</dbReference>
<dbReference type="Gene3D" id="3.10.310.10">
    <property type="entry name" value="Diaminopimelate Epimerase, Chain A, domain 1"/>
    <property type="match status" value="2"/>
</dbReference>
<comment type="similarity">
    <text evidence="1">Belongs to the proline racemase family.</text>
</comment>
<dbReference type="SFLD" id="SFLDS00028">
    <property type="entry name" value="Proline_Racemase"/>
    <property type="match status" value="1"/>
</dbReference>